<feature type="compositionally biased region" description="Basic and acidic residues" evidence="6">
    <location>
        <begin position="659"/>
        <end position="675"/>
    </location>
</feature>
<organism evidence="10 11">
    <name type="scientific">Aphanomyces euteiches</name>
    <dbReference type="NCBI Taxonomy" id="100861"/>
    <lineage>
        <taxon>Eukaryota</taxon>
        <taxon>Sar</taxon>
        <taxon>Stramenopiles</taxon>
        <taxon>Oomycota</taxon>
        <taxon>Saprolegniomycetes</taxon>
        <taxon>Saprolegniales</taxon>
        <taxon>Verrucalvaceae</taxon>
        <taxon>Aphanomyces</taxon>
    </lineage>
</organism>
<evidence type="ECO:0000313" key="10">
    <source>
        <dbReference type="EMBL" id="KAF0736436.1"/>
    </source>
</evidence>
<dbReference type="InterPro" id="IPR012580">
    <property type="entry name" value="NUC153"/>
</dbReference>
<dbReference type="Gene3D" id="2.130.10.10">
    <property type="entry name" value="YVTN repeat-like/Quinoprotein amine dehydrogenase"/>
    <property type="match status" value="1"/>
</dbReference>
<keyword evidence="4" id="KW-0677">Repeat</keyword>
<keyword evidence="5" id="KW-0539">Nucleus</keyword>
<dbReference type="EMBL" id="VJMJ01000089">
    <property type="protein sequence ID" value="KAF0736436.1"/>
    <property type="molecule type" value="Genomic_DNA"/>
</dbReference>
<dbReference type="AlphaFoldDB" id="A0A6G0X8Q3"/>
<accession>A0A6G0X8Q3</accession>
<dbReference type="InterPro" id="IPR056550">
    <property type="entry name" value="NOL10_2nd"/>
</dbReference>
<dbReference type="Pfam" id="PF23098">
    <property type="entry name" value="Beta-prop_NOL10_N"/>
    <property type="match status" value="1"/>
</dbReference>
<dbReference type="GO" id="GO:0032040">
    <property type="term" value="C:small-subunit processome"/>
    <property type="evidence" value="ECO:0007669"/>
    <property type="project" value="TreeGrafter"/>
</dbReference>
<feature type="region of interest" description="Disordered" evidence="6">
    <location>
        <begin position="496"/>
        <end position="577"/>
    </location>
</feature>
<dbReference type="PANTHER" id="PTHR14927">
    <property type="entry name" value="NUCLEOLAR PROTEIN 10"/>
    <property type="match status" value="1"/>
</dbReference>
<evidence type="ECO:0000313" key="11">
    <source>
        <dbReference type="Proteomes" id="UP000481153"/>
    </source>
</evidence>
<feature type="compositionally biased region" description="Gly residues" evidence="6">
    <location>
        <begin position="684"/>
        <end position="703"/>
    </location>
</feature>
<feature type="region of interest" description="Disordered" evidence="6">
    <location>
        <begin position="631"/>
        <end position="703"/>
    </location>
</feature>
<dbReference type="Pfam" id="PF08159">
    <property type="entry name" value="NUC153"/>
    <property type="match status" value="1"/>
</dbReference>
<evidence type="ECO:0000259" key="7">
    <source>
        <dbReference type="Pfam" id="PF08159"/>
    </source>
</evidence>
<evidence type="ECO:0000259" key="8">
    <source>
        <dbReference type="Pfam" id="PF23097"/>
    </source>
</evidence>
<dbReference type="InterPro" id="IPR040382">
    <property type="entry name" value="NOL10/Enp2"/>
</dbReference>
<evidence type="ECO:0000259" key="9">
    <source>
        <dbReference type="Pfam" id="PF23098"/>
    </source>
</evidence>
<dbReference type="GO" id="GO:0030686">
    <property type="term" value="C:90S preribosome"/>
    <property type="evidence" value="ECO:0007669"/>
    <property type="project" value="TreeGrafter"/>
</dbReference>
<keyword evidence="3" id="KW-0853">WD repeat</keyword>
<sequence length="703" mass="78343">MSGLAAQSLNGVKIYNLSAGKTLPQWLAQKTRKALSRDEDYRRRLELLQDFHFPVSSQRVVMSPDGHYVIASGTYPPSLKVYDVRDLSLKFERRLDSEVVRLTCLSEDFGKLALLQLDRSIAFHAPYGTHTSVRIPKAGRDMVYHRGNCDLYIGASDSEIYRLNLDQGQFVAGLQTDMPATNVVRLNPVHQLLGAGGDNGVVEMWDTRSNVRVGSLAIEDNVPITALAFDVDGLTFATGSHTGQVKLYDLRSSVPLVTKTHQYGLPIVDLTFHEGPSKQILSSDAKCIKVWDKHTGKLFTNLETPADIRDVCIVPGSNGAMSGVLMVAGEQERVMSYYIPELGIAPKWCSFLDNLTEELEEEATTTVYDDYKFVTRSELETLGLEHLMGTPLLKAYMHGFFMDARLYAKVHAVAAPMAYETYRKEKIQQKIQEKQANRITIQRRLPKINRSYAEQLLSQKKKQGAAQDYDDDNVVANPLGDDRFAKMFSSADFEVDEESETYRAMHPNAHLSKKKKRDDVDSDGNEDDDNNEDDEDRFDLVDDEKEGKPSDESSSEDDDVPPPSRAFRANPAKPVKAPKFFELAKGESIKNVVGFGSAADRAAQKERRQLSKLSLAERVKLERVKADERSVMKQAENGGGMVREMSYVPHSRKVGRGGSEPDHARKKRGVQDLKFKASSHRRPPGGGRGGGGRGGGRGRGPRR</sequence>
<feature type="domain" description="Nucleolar protein 10-like N-terminal" evidence="9">
    <location>
        <begin position="10"/>
        <end position="366"/>
    </location>
</feature>
<feature type="compositionally biased region" description="Acidic residues" evidence="6">
    <location>
        <begin position="520"/>
        <end position="544"/>
    </location>
</feature>
<comment type="similarity">
    <text evidence="2">Belongs to the WD repeat NOL10/ENP2 family.</text>
</comment>
<proteinExistence type="inferred from homology"/>
<dbReference type="InterPro" id="IPR056551">
    <property type="entry name" value="Beta-prop_NOL10_N"/>
</dbReference>
<dbReference type="InterPro" id="IPR036322">
    <property type="entry name" value="WD40_repeat_dom_sf"/>
</dbReference>
<evidence type="ECO:0000256" key="4">
    <source>
        <dbReference type="ARBA" id="ARBA00022737"/>
    </source>
</evidence>
<dbReference type="SUPFAM" id="SSF50978">
    <property type="entry name" value="WD40 repeat-like"/>
    <property type="match status" value="1"/>
</dbReference>
<gene>
    <name evidence="10" type="ORF">Ae201684_007453</name>
</gene>
<reference evidence="10 11" key="1">
    <citation type="submission" date="2019-07" db="EMBL/GenBank/DDBJ databases">
        <title>Genomics analysis of Aphanomyces spp. identifies a new class of oomycete effector associated with host adaptation.</title>
        <authorList>
            <person name="Gaulin E."/>
        </authorList>
    </citation>
    <scope>NUCLEOTIDE SEQUENCE [LARGE SCALE GENOMIC DNA]</scope>
    <source>
        <strain evidence="10 11">ATCC 201684</strain>
    </source>
</reference>
<comment type="subcellular location">
    <subcellularLocation>
        <location evidence="1">Nucleus</location>
        <location evidence="1">Nucleolus</location>
    </subcellularLocation>
</comment>
<name>A0A6G0X8Q3_9STRA</name>
<dbReference type="PANTHER" id="PTHR14927:SF0">
    <property type="entry name" value="NUCLEOLAR PROTEIN 10"/>
    <property type="match status" value="1"/>
</dbReference>
<dbReference type="Pfam" id="PF23097">
    <property type="entry name" value="NOL10_2nd"/>
    <property type="match status" value="1"/>
</dbReference>
<protein>
    <submittedName>
        <fullName evidence="10">Uncharacterized protein</fullName>
    </submittedName>
</protein>
<evidence type="ECO:0000256" key="5">
    <source>
        <dbReference type="ARBA" id="ARBA00023242"/>
    </source>
</evidence>
<evidence type="ECO:0000256" key="2">
    <source>
        <dbReference type="ARBA" id="ARBA00005264"/>
    </source>
</evidence>
<evidence type="ECO:0000256" key="3">
    <source>
        <dbReference type="ARBA" id="ARBA00022574"/>
    </source>
</evidence>
<dbReference type="GO" id="GO:0000462">
    <property type="term" value="P:maturation of SSU-rRNA from tricistronic rRNA transcript (SSU-rRNA, 5.8S rRNA, LSU-rRNA)"/>
    <property type="evidence" value="ECO:0007669"/>
    <property type="project" value="TreeGrafter"/>
</dbReference>
<keyword evidence="11" id="KW-1185">Reference proteome</keyword>
<evidence type="ECO:0000256" key="6">
    <source>
        <dbReference type="SAM" id="MobiDB-lite"/>
    </source>
</evidence>
<evidence type="ECO:0000256" key="1">
    <source>
        <dbReference type="ARBA" id="ARBA00004604"/>
    </source>
</evidence>
<dbReference type="VEuPathDB" id="FungiDB:AeMF1_000925"/>
<dbReference type="SMART" id="SM00320">
    <property type="entry name" value="WD40"/>
    <property type="match status" value="4"/>
</dbReference>
<dbReference type="Proteomes" id="UP000481153">
    <property type="component" value="Unassembled WGS sequence"/>
</dbReference>
<dbReference type="InterPro" id="IPR001680">
    <property type="entry name" value="WD40_rpt"/>
</dbReference>
<feature type="domain" description="NUC153" evidence="7">
    <location>
        <begin position="481"/>
        <end position="508"/>
    </location>
</feature>
<comment type="caution">
    <text evidence="10">The sequence shown here is derived from an EMBL/GenBank/DDBJ whole genome shotgun (WGS) entry which is preliminary data.</text>
</comment>
<feature type="domain" description="Nucleolar protein 10-like second" evidence="8">
    <location>
        <begin position="367"/>
        <end position="414"/>
    </location>
</feature>
<dbReference type="InterPro" id="IPR015943">
    <property type="entry name" value="WD40/YVTN_repeat-like_dom_sf"/>
</dbReference>